<protein>
    <recommendedName>
        <fullName evidence="2">Stringent starvation protein B</fullName>
    </recommendedName>
</protein>
<evidence type="ECO:0000313" key="1">
    <source>
        <dbReference type="EMBL" id="SFV56288.1"/>
    </source>
</evidence>
<gene>
    <name evidence="1" type="ORF">MNB_SV-10-960</name>
</gene>
<reference evidence="1" key="1">
    <citation type="submission" date="2016-10" db="EMBL/GenBank/DDBJ databases">
        <authorList>
            <person name="de Groot N.N."/>
        </authorList>
    </citation>
    <scope>NUCLEOTIDE SEQUENCE</scope>
</reference>
<accession>A0A1W1BRQ5</accession>
<sequence length="149" mass="16898">MTMNLFQTSQYRALMEDHITKTISYLFEQNQEFAIACETQYITFDPELPSAIAESFNETVLFVLSGYTYESAKIEGSSFIFEAGFGSENFGAIVHVPLLAIKQLFVEDHPLVINLAEPVSLQKKEDKVKSSMEALLNNPENKKLLKKKH</sequence>
<dbReference type="EMBL" id="FPHL01000013">
    <property type="protein sequence ID" value="SFV56288.1"/>
    <property type="molecule type" value="Genomic_DNA"/>
</dbReference>
<organism evidence="1">
    <name type="scientific">hydrothermal vent metagenome</name>
    <dbReference type="NCBI Taxonomy" id="652676"/>
    <lineage>
        <taxon>unclassified sequences</taxon>
        <taxon>metagenomes</taxon>
        <taxon>ecological metagenomes</taxon>
    </lineage>
</organism>
<evidence type="ECO:0008006" key="2">
    <source>
        <dbReference type="Google" id="ProtNLM"/>
    </source>
</evidence>
<proteinExistence type="predicted"/>
<name>A0A1W1BRQ5_9ZZZZ</name>
<dbReference type="AlphaFoldDB" id="A0A1W1BRQ5"/>